<accession>A0A7W2HJV4</accession>
<gene>
    <name evidence="2" type="ORF">H1V43_35495</name>
</gene>
<comment type="caution">
    <text evidence="2">The sequence shown here is derived from an EMBL/GenBank/DDBJ whole genome shotgun (WGS) entry which is preliminary data.</text>
</comment>
<protein>
    <recommendedName>
        <fullName evidence="4">Transposase</fullName>
    </recommendedName>
</protein>
<sequence length="295" mass="33098">MNARKVERLMCEHRIVGVTLRRRCGLTRRAKKAVFAADLIRRDFIAPWLGMRLVGDMTELVTAEGKVYLDEAAVGPLDDQESVDEVEFVLEVVERSWSGASHWSPFQAVARILLMRCVRRLRHCLGRGRAGPGWWWGVRRWCRAGRGWSRCRLWPSGTSPPSGGRRRVPPATAQRPRRHTRRDGRHGPGRPGRRRLAREPRVRRRRRLQHQPRPALPGLSGTPRPGLAGRPAVDPGPGLPRRSRHSASIWIRWKSSRIRCANAICSSLGGSPSPFVRSATVAAPLPGVGSPCRLP</sequence>
<organism evidence="2 3">
    <name type="scientific">Streptomyces himalayensis subsp. aureolus</name>
    <dbReference type="NCBI Taxonomy" id="2758039"/>
    <lineage>
        <taxon>Bacteria</taxon>
        <taxon>Bacillati</taxon>
        <taxon>Actinomycetota</taxon>
        <taxon>Actinomycetes</taxon>
        <taxon>Kitasatosporales</taxon>
        <taxon>Streptomycetaceae</taxon>
        <taxon>Streptomyces</taxon>
        <taxon>Streptomyces himalayensis</taxon>
    </lineage>
</organism>
<proteinExistence type="predicted"/>
<dbReference type="Proteomes" id="UP000586976">
    <property type="component" value="Unassembled WGS sequence"/>
</dbReference>
<evidence type="ECO:0000256" key="1">
    <source>
        <dbReference type="SAM" id="MobiDB-lite"/>
    </source>
</evidence>
<evidence type="ECO:0008006" key="4">
    <source>
        <dbReference type="Google" id="ProtNLM"/>
    </source>
</evidence>
<evidence type="ECO:0000313" key="2">
    <source>
        <dbReference type="EMBL" id="MBA4866520.1"/>
    </source>
</evidence>
<dbReference type="EMBL" id="JACEQY010000064">
    <property type="protein sequence ID" value="MBA4866520.1"/>
    <property type="molecule type" value="Genomic_DNA"/>
</dbReference>
<evidence type="ECO:0000313" key="3">
    <source>
        <dbReference type="Proteomes" id="UP000586976"/>
    </source>
</evidence>
<name>A0A7W2HJV4_9ACTN</name>
<reference evidence="2 3" key="1">
    <citation type="submission" date="2020-07" db="EMBL/GenBank/DDBJ databases">
        <title>Streptomyces isolated from Indian soil.</title>
        <authorList>
            <person name="Mandal S."/>
            <person name="Maiti P.K."/>
        </authorList>
    </citation>
    <scope>NUCLEOTIDE SEQUENCE [LARGE SCALE GENOMIC DNA]</scope>
    <source>
        <strain evidence="2 3">PSKA54</strain>
    </source>
</reference>
<feature type="compositionally biased region" description="Basic residues" evidence="1">
    <location>
        <begin position="175"/>
        <end position="210"/>
    </location>
</feature>
<keyword evidence="3" id="KW-1185">Reference proteome</keyword>
<dbReference type="AlphaFoldDB" id="A0A7W2HJV4"/>
<feature type="region of interest" description="Disordered" evidence="1">
    <location>
        <begin position="153"/>
        <end position="245"/>
    </location>
</feature>